<reference evidence="2 3" key="1">
    <citation type="submission" date="2018-11" db="EMBL/GenBank/DDBJ databases">
        <authorList>
            <consortium name="Pathogen Informatics"/>
        </authorList>
    </citation>
    <scope>NUCLEOTIDE SEQUENCE [LARGE SCALE GENOMIC DNA]</scope>
</reference>
<evidence type="ECO:0000256" key="1">
    <source>
        <dbReference type="SAM" id="MobiDB-lite"/>
    </source>
</evidence>
<dbReference type="AlphaFoldDB" id="A0A183F5P1"/>
<dbReference type="Proteomes" id="UP000050761">
    <property type="component" value="Unassembled WGS sequence"/>
</dbReference>
<dbReference type="WBParaSite" id="HPBE_0000148301-mRNA-1">
    <property type="protein sequence ID" value="HPBE_0000148301-mRNA-1"/>
    <property type="gene ID" value="HPBE_0000148301"/>
</dbReference>
<dbReference type="EMBL" id="UZAH01001636">
    <property type="protein sequence ID" value="VDO19866.1"/>
    <property type="molecule type" value="Genomic_DNA"/>
</dbReference>
<accession>A0A183F5P1</accession>
<proteinExistence type="predicted"/>
<gene>
    <name evidence="2" type="ORF">HPBE_LOCUS1484</name>
</gene>
<name>A0A183F5P1_HELPZ</name>
<evidence type="ECO:0000313" key="4">
    <source>
        <dbReference type="WBParaSite" id="HPBE_0000148301-mRNA-1"/>
    </source>
</evidence>
<evidence type="ECO:0000313" key="2">
    <source>
        <dbReference type="EMBL" id="VDO19866.1"/>
    </source>
</evidence>
<sequence length="84" mass="9696">MSVNRALDLLLRESQLNVRERKFAEILVFLNEKDQTAMCDYLKRNYLGRTPAWVSLSNRDASGPNDDKRKIPPANQRGVLPPQR</sequence>
<evidence type="ECO:0000313" key="3">
    <source>
        <dbReference type="Proteomes" id="UP000050761"/>
    </source>
</evidence>
<accession>A0A3P7TF62</accession>
<protein>
    <submittedName>
        <fullName evidence="4">CARD domain-containing protein</fullName>
    </submittedName>
</protein>
<reference evidence="4" key="2">
    <citation type="submission" date="2019-09" db="UniProtKB">
        <authorList>
            <consortium name="WormBaseParasite"/>
        </authorList>
    </citation>
    <scope>IDENTIFICATION</scope>
</reference>
<keyword evidence="3" id="KW-1185">Reference proteome</keyword>
<organism evidence="3 4">
    <name type="scientific">Heligmosomoides polygyrus</name>
    <name type="common">Parasitic roundworm</name>
    <dbReference type="NCBI Taxonomy" id="6339"/>
    <lineage>
        <taxon>Eukaryota</taxon>
        <taxon>Metazoa</taxon>
        <taxon>Ecdysozoa</taxon>
        <taxon>Nematoda</taxon>
        <taxon>Chromadorea</taxon>
        <taxon>Rhabditida</taxon>
        <taxon>Rhabditina</taxon>
        <taxon>Rhabditomorpha</taxon>
        <taxon>Strongyloidea</taxon>
        <taxon>Heligmosomidae</taxon>
        <taxon>Heligmosomoides</taxon>
    </lineage>
</organism>
<feature type="region of interest" description="Disordered" evidence="1">
    <location>
        <begin position="55"/>
        <end position="84"/>
    </location>
</feature>